<proteinExistence type="inferred from homology"/>
<gene>
    <name evidence="4" type="ORF">HNQ61_002836</name>
</gene>
<sequence>MAEDTVLQINDALWIPRAELGYKATRAGGPGGQHVNTSSSRVELTWNVQNSPSITDEQRALIQAKLANRISGEGVLLIAASDERSQHQNKELVTERFAELIRRALIVPKARRKTRMPRAAKEARLKDKKQRSATKRSRGAIRSDE</sequence>
<evidence type="ECO:0000313" key="5">
    <source>
        <dbReference type="Proteomes" id="UP000582837"/>
    </source>
</evidence>
<reference evidence="4 5" key="1">
    <citation type="submission" date="2020-08" db="EMBL/GenBank/DDBJ databases">
        <title>Genomic Encyclopedia of Type Strains, Phase IV (KMG-IV): sequencing the most valuable type-strain genomes for metagenomic binning, comparative biology and taxonomic classification.</title>
        <authorList>
            <person name="Goeker M."/>
        </authorList>
    </citation>
    <scope>NUCLEOTIDE SEQUENCE [LARGE SCALE GENOMIC DNA]</scope>
    <source>
        <strain evidence="4 5">DSM 29007</strain>
    </source>
</reference>
<dbReference type="SUPFAM" id="SSF75620">
    <property type="entry name" value="Release factor"/>
    <property type="match status" value="1"/>
</dbReference>
<feature type="domain" description="Prokaryotic-type class I peptide chain release factors" evidence="3">
    <location>
        <begin position="14"/>
        <end position="138"/>
    </location>
</feature>
<dbReference type="EMBL" id="JACHIA010000007">
    <property type="protein sequence ID" value="MBB6071212.1"/>
    <property type="molecule type" value="Genomic_DNA"/>
</dbReference>
<protein>
    <submittedName>
        <fullName evidence="4">Ribosome-associated protein</fullName>
    </submittedName>
</protein>
<dbReference type="GO" id="GO:0003747">
    <property type="term" value="F:translation release factor activity"/>
    <property type="evidence" value="ECO:0007669"/>
    <property type="project" value="InterPro"/>
</dbReference>
<dbReference type="RefSeq" id="WP_170033904.1">
    <property type="nucleotide sequence ID" value="NZ_JABDTL010000001.1"/>
</dbReference>
<organism evidence="4 5">
    <name type="scientific">Longimicrobium terrae</name>
    <dbReference type="NCBI Taxonomy" id="1639882"/>
    <lineage>
        <taxon>Bacteria</taxon>
        <taxon>Pseudomonadati</taxon>
        <taxon>Gemmatimonadota</taxon>
        <taxon>Longimicrobiia</taxon>
        <taxon>Longimicrobiales</taxon>
        <taxon>Longimicrobiaceae</taxon>
        <taxon>Longimicrobium</taxon>
    </lineage>
</organism>
<accession>A0A841GZN2</accession>
<dbReference type="InterPro" id="IPR000352">
    <property type="entry name" value="Pep_chain_release_fac_I"/>
</dbReference>
<evidence type="ECO:0000256" key="2">
    <source>
        <dbReference type="SAM" id="MobiDB-lite"/>
    </source>
</evidence>
<dbReference type="NCBIfam" id="NF006718">
    <property type="entry name" value="PRK09256.1"/>
    <property type="match status" value="1"/>
</dbReference>
<keyword evidence="5" id="KW-1185">Reference proteome</keyword>
<dbReference type="InterPro" id="IPR045853">
    <property type="entry name" value="Pep_chain_release_fac_I_sf"/>
</dbReference>
<evidence type="ECO:0000259" key="3">
    <source>
        <dbReference type="Pfam" id="PF00472"/>
    </source>
</evidence>
<dbReference type="Pfam" id="PF00472">
    <property type="entry name" value="RF-1"/>
    <property type="match status" value="1"/>
</dbReference>
<comment type="similarity">
    <text evidence="1">Belongs to the prokaryotic/mitochondrial release factor family.</text>
</comment>
<dbReference type="AlphaFoldDB" id="A0A841GZN2"/>
<feature type="compositionally biased region" description="Basic residues" evidence="2">
    <location>
        <begin position="126"/>
        <end position="139"/>
    </location>
</feature>
<name>A0A841GZN2_9BACT</name>
<dbReference type="Gene3D" id="3.30.160.20">
    <property type="match status" value="1"/>
</dbReference>
<dbReference type="PANTHER" id="PTHR47814">
    <property type="entry name" value="PEPTIDYL-TRNA HYDROLASE ARFB"/>
    <property type="match status" value="1"/>
</dbReference>
<evidence type="ECO:0000313" key="4">
    <source>
        <dbReference type="EMBL" id="MBB6071212.1"/>
    </source>
</evidence>
<dbReference type="GO" id="GO:0072344">
    <property type="term" value="P:rescue of stalled ribosome"/>
    <property type="evidence" value="ECO:0007669"/>
    <property type="project" value="TreeGrafter"/>
</dbReference>
<dbReference type="Proteomes" id="UP000582837">
    <property type="component" value="Unassembled WGS sequence"/>
</dbReference>
<dbReference type="PANTHER" id="PTHR47814:SF1">
    <property type="entry name" value="PEPTIDYL-TRNA HYDROLASE ARFB"/>
    <property type="match status" value="1"/>
</dbReference>
<feature type="region of interest" description="Disordered" evidence="2">
    <location>
        <begin position="111"/>
        <end position="145"/>
    </location>
</feature>
<evidence type="ECO:0000256" key="1">
    <source>
        <dbReference type="ARBA" id="ARBA00010835"/>
    </source>
</evidence>
<dbReference type="GO" id="GO:0004045">
    <property type="term" value="F:peptidyl-tRNA hydrolase activity"/>
    <property type="evidence" value="ECO:0007669"/>
    <property type="project" value="TreeGrafter"/>
</dbReference>
<comment type="caution">
    <text evidence="4">The sequence shown here is derived from an EMBL/GenBank/DDBJ whole genome shotgun (WGS) entry which is preliminary data.</text>
</comment>
<dbReference type="GO" id="GO:0043022">
    <property type="term" value="F:ribosome binding"/>
    <property type="evidence" value="ECO:0007669"/>
    <property type="project" value="TreeGrafter"/>
</dbReference>